<organism evidence="2 3">
    <name type="scientific">Liparis tanakae</name>
    <name type="common">Tanaka's snailfish</name>
    <dbReference type="NCBI Taxonomy" id="230148"/>
    <lineage>
        <taxon>Eukaryota</taxon>
        <taxon>Metazoa</taxon>
        <taxon>Chordata</taxon>
        <taxon>Craniata</taxon>
        <taxon>Vertebrata</taxon>
        <taxon>Euteleostomi</taxon>
        <taxon>Actinopterygii</taxon>
        <taxon>Neopterygii</taxon>
        <taxon>Teleostei</taxon>
        <taxon>Neoteleostei</taxon>
        <taxon>Acanthomorphata</taxon>
        <taxon>Eupercaria</taxon>
        <taxon>Perciformes</taxon>
        <taxon>Cottioidei</taxon>
        <taxon>Cottales</taxon>
        <taxon>Liparidae</taxon>
        <taxon>Liparis</taxon>
    </lineage>
</organism>
<dbReference type="EMBL" id="SRLO01000434">
    <property type="protein sequence ID" value="TNN56194.1"/>
    <property type="molecule type" value="Genomic_DNA"/>
</dbReference>
<protein>
    <submittedName>
        <fullName evidence="2">Uncharacterized protein</fullName>
    </submittedName>
</protein>
<gene>
    <name evidence="2" type="ORF">EYF80_033570</name>
</gene>
<reference evidence="2 3" key="1">
    <citation type="submission" date="2019-03" db="EMBL/GenBank/DDBJ databases">
        <title>First draft genome of Liparis tanakae, snailfish: a comprehensive survey of snailfish specific genes.</title>
        <authorList>
            <person name="Kim W."/>
            <person name="Song I."/>
            <person name="Jeong J.-H."/>
            <person name="Kim D."/>
            <person name="Kim S."/>
            <person name="Ryu S."/>
            <person name="Song J.Y."/>
            <person name="Lee S.K."/>
        </authorList>
    </citation>
    <scope>NUCLEOTIDE SEQUENCE [LARGE SCALE GENOMIC DNA]</scope>
    <source>
        <tissue evidence="2">Muscle</tissue>
    </source>
</reference>
<feature type="region of interest" description="Disordered" evidence="1">
    <location>
        <begin position="15"/>
        <end position="104"/>
    </location>
</feature>
<feature type="compositionally biased region" description="Polar residues" evidence="1">
    <location>
        <begin position="200"/>
        <end position="215"/>
    </location>
</feature>
<accession>A0A4Z2GUB7</accession>
<feature type="compositionally biased region" description="Low complexity" evidence="1">
    <location>
        <begin position="153"/>
        <end position="163"/>
    </location>
</feature>
<feature type="compositionally biased region" description="Polar residues" evidence="1">
    <location>
        <begin position="89"/>
        <end position="104"/>
    </location>
</feature>
<sequence>MRPILSRGRDLLKKLETKTNLESSSGETSRGNRRLQEGSGALIAPPPAPRSAADEGKMDGQGKLNVEGGVREKGRERPAETFWCRKNRQNGGSSAQQREEQQISVRSENIQSVFLSRSGVALTDHHLILDGHFQLKGPRLNVSFVPSIGEGKSGTAKSSSKATPLCPRCTSGNNGRSRSRRSMYDSGDLHGQTKDESKPVVQSSPQNFLGTVSFK</sequence>
<feature type="compositionally biased region" description="Basic and acidic residues" evidence="1">
    <location>
        <begin position="69"/>
        <end position="79"/>
    </location>
</feature>
<name>A0A4Z2GUB7_9TELE</name>
<proteinExistence type="predicted"/>
<dbReference type="Proteomes" id="UP000314294">
    <property type="component" value="Unassembled WGS sequence"/>
</dbReference>
<evidence type="ECO:0000313" key="2">
    <source>
        <dbReference type="EMBL" id="TNN56194.1"/>
    </source>
</evidence>
<dbReference type="AlphaFoldDB" id="A0A4Z2GUB7"/>
<feature type="region of interest" description="Disordered" evidence="1">
    <location>
        <begin position="150"/>
        <end position="215"/>
    </location>
</feature>
<evidence type="ECO:0000256" key="1">
    <source>
        <dbReference type="SAM" id="MobiDB-lite"/>
    </source>
</evidence>
<feature type="compositionally biased region" description="Basic and acidic residues" evidence="1">
    <location>
        <begin position="187"/>
        <end position="198"/>
    </location>
</feature>
<comment type="caution">
    <text evidence="2">The sequence shown here is derived from an EMBL/GenBank/DDBJ whole genome shotgun (WGS) entry which is preliminary data.</text>
</comment>
<keyword evidence="3" id="KW-1185">Reference proteome</keyword>
<evidence type="ECO:0000313" key="3">
    <source>
        <dbReference type="Proteomes" id="UP000314294"/>
    </source>
</evidence>